<dbReference type="RefSeq" id="WP_338181048.1">
    <property type="nucleotide sequence ID" value="NZ_JAEKNQ010000051.1"/>
</dbReference>
<evidence type="ECO:0000313" key="2">
    <source>
        <dbReference type="Proteomes" id="UP000620075"/>
    </source>
</evidence>
<accession>A0A934KJS4</accession>
<protein>
    <recommendedName>
        <fullName evidence="3">DUF4352 domain-containing protein</fullName>
    </recommendedName>
</protein>
<gene>
    <name evidence="1" type="ORF">JF888_12835</name>
</gene>
<comment type="caution">
    <text evidence="1">The sequence shown here is derived from an EMBL/GenBank/DDBJ whole genome shotgun (WGS) entry which is preliminary data.</text>
</comment>
<name>A0A934KJS4_9BACT</name>
<dbReference type="EMBL" id="JAEKNQ010000051">
    <property type="protein sequence ID" value="MBJ7604058.1"/>
    <property type="molecule type" value="Genomic_DNA"/>
</dbReference>
<dbReference type="AlphaFoldDB" id="A0A934KJS4"/>
<proteinExistence type="predicted"/>
<dbReference type="Proteomes" id="UP000620075">
    <property type="component" value="Unassembled WGS sequence"/>
</dbReference>
<evidence type="ECO:0008006" key="3">
    <source>
        <dbReference type="Google" id="ProtNLM"/>
    </source>
</evidence>
<reference evidence="1 2" key="1">
    <citation type="submission" date="2020-10" db="EMBL/GenBank/DDBJ databases">
        <title>Ca. Dormibacterota MAGs.</title>
        <authorList>
            <person name="Montgomery K."/>
        </authorList>
    </citation>
    <scope>NUCLEOTIDE SEQUENCE [LARGE SCALE GENOMIC DNA]</scope>
    <source>
        <strain evidence="1">SC8811_S16_3</strain>
    </source>
</reference>
<organism evidence="1 2">
    <name type="scientific">Candidatus Dormiibacter inghamiae</name>
    <dbReference type="NCBI Taxonomy" id="3127013"/>
    <lineage>
        <taxon>Bacteria</taxon>
        <taxon>Bacillati</taxon>
        <taxon>Candidatus Dormiibacterota</taxon>
        <taxon>Candidatus Dormibacteria</taxon>
        <taxon>Candidatus Dormibacterales</taxon>
        <taxon>Candidatus Dormibacteraceae</taxon>
        <taxon>Candidatus Dormiibacter</taxon>
    </lineage>
</organism>
<evidence type="ECO:0000313" key="1">
    <source>
        <dbReference type="EMBL" id="MBJ7604058.1"/>
    </source>
</evidence>
<sequence length="187" mass="19438">MRRLLAAGVVAAVVIGVILLALAYRNQSRSSQQPSESGVGEAQGLLGQVGFRIKVSHVTRDLSQAALPAAGGGRHYVGLDVTFYNDSPSQQRADPGDFQLRDPQGGLHSHVGPGPSSGQCAAWRIADLHAKGKESEPPRDQSADQVGPVFGPVGVCFEAGGDPTGPLVLLWNPDVGFLVSGVQVTLP</sequence>